<dbReference type="RefSeq" id="WP_143290083.1">
    <property type="nucleotide sequence ID" value="NZ_CP019171.1"/>
</dbReference>
<organism evidence="1 2">
    <name type="scientific">Delftia acidovorans</name>
    <name type="common">Pseudomonas acidovorans</name>
    <name type="synonym">Comamonas acidovorans</name>
    <dbReference type="NCBI Taxonomy" id="80866"/>
    <lineage>
        <taxon>Bacteria</taxon>
        <taxon>Pseudomonadati</taxon>
        <taxon>Pseudomonadota</taxon>
        <taxon>Betaproteobacteria</taxon>
        <taxon>Burkholderiales</taxon>
        <taxon>Comamonadaceae</taxon>
        <taxon>Delftia</taxon>
    </lineage>
</organism>
<name>A0AAJ2R5C1_DELAC</name>
<sequence>MDISRAAMQRPIFGRAAQVMVGRCPLWQSGAWRDARFWDLDAPQCLGDARMFQKIPSIL</sequence>
<protein>
    <submittedName>
        <fullName evidence="1">Uncharacterized protein</fullName>
    </submittedName>
</protein>
<dbReference type="EMBL" id="JAWWMZ010000009">
    <property type="protein sequence ID" value="MDX4955974.1"/>
    <property type="molecule type" value="Genomic_DNA"/>
</dbReference>
<accession>A0AAJ2R5C1</accession>
<evidence type="ECO:0000313" key="1">
    <source>
        <dbReference type="EMBL" id="MDX4955974.1"/>
    </source>
</evidence>
<proteinExistence type="predicted"/>
<dbReference type="AlphaFoldDB" id="A0AAJ2R5C1"/>
<reference evidence="1" key="1">
    <citation type="submission" date="2023-11" db="EMBL/GenBank/DDBJ databases">
        <title>Identification and selenium tolerance of Delftia acidovorans R3-25.</title>
        <authorList>
            <person name="Zhang S."/>
            <person name="Liu Y."/>
            <person name="Guo Y."/>
        </authorList>
    </citation>
    <scope>NUCLEOTIDE SEQUENCE</scope>
    <source>
        <strain evidence="1">R3-25</strain>
    </source>
</reference>
<comment type="caution">
    <text evidence="1">The sequence shown here is derived from an EMBL/GenBank/DDBJ whole genome shotgun (WGS) entry which is preliminary data.</text>
</comment>
<gene>
    <name evidence="1" type="ORF">SGN30_21360</name>
</gene>
<dbReference type="GeneID" id="43131513"/>
<dbReference type="Proteomes" id="UP001287445">
    <property type="component" value="Unassembled WGS sequence"/>
</dbReference>
<evidence type="ECO:0000313" key="2">
    <source>
        <dbReference type="Proteomes" id="UP001287445"/>
    </source>
</evidence>